<organism evidence="2 3">
    <name type="scientific">Dendrobium chrysotoxum</name>
    <name type="common">Orchid</name>
    <dbReference type="NCBI Taxonomy" id="161865"/>
    <lineage>
        <taxon>Eukaryota</taxon>
        <taxon>Viridiplantae</taxon>
        <taxon>Streptophyta</taxon>
        <taxon>Embryophyta</taxon>
        <taxon>Tracheophyta</taxon>
        <taxon>Spermatophyta</taxon>
        <taxon>Magnoliopsida</taxon>
        <taxon>Liliopsida</taxon>
        <taxon>Asparagales</taxon>
        <taxon>Orchidaceae</taxon>
        <taxon>Epidendroideae</taxon>
        <taxon>Malaxideae</taxon>
        <taxon>Dendrobiinae</taxon>
        <taxon>Dendrobium</taxon>
    </lineage>
</organism>
<keyword evidence="1" id="KW-1133">Transmembrane helix</keyword>
<proteinExistence type="predicted"/>
<feature type="transmembrane region" description="Helical" evidence="1">
    <location>
        <begin position="46"/>
        <end position="71"/>
    </location>
</feature>
<dbReference type="AlphaFoldDB" id="A0AAV7HJA8"/>
<keyword evidence="1" id="KW-0472">Membrane</keyword>
<reference evidence="2 3" key="1">
    <citation type="journal article" date="2021" name="Hortic Res">
        <title>Chromosome-scale assembly of the Dendrobium chrysotoxum genome enhances the understanding of orchid evolution.</title>
        <authorList>
            <person name="Zhang Y."/>
            <person name="Zhang G.Q."/>
            <person name="Zhang D."/>
            <person name="Liu X.D."/>
            <person name="Xu X.Y."/>
            <person name="Sun W.H."/>
            <person name="Yu X."/>
            <person name="Zhu X."/>
            <person name="Wang Z.W."/>
            <person name="Zhao X."/>
            <person name="Zhong W.Y."/>
            <person name="Chen H."/>
            <person name="Yin W.L."/>
            <person name="Huang T."/>
            <person name="Niu S.C."/>
            <person name="Liu Z.J."/>
        </authorList>
    </citation>
    <scope>NUCLEOTIDE SEQUENCE [LARGE SCALE GENOMIC DNA]</scope>
    <source>
        <strain evidence="2">Lindl</strain>
    </source>
</reference>
<accession>A0AAV7HJA8</accession>
<name>A0AAV7HJA8_DENCH</name>
<evidence type="ECO:0000313" key="2">
    <source>
        <dbReference type="EMBL" id="KAH0468163.1"/>
    </source>
</evidence>
<keyword evidence="3" id="KW-1185">Reference proteome</keyword>
<dbReference type="Proteomes" id="UP000775213">
    <property type="component" value="Unassembled WGS sequence"/>
</dbReference>
<dbReference type="EMBL" id="JAGFBR010000004">
    <property type="protein sequence ID" value="KAH0468163.1"/>
    <property type="molecule type" value="Genomic_DNA"/>
</dbReference>
<gene>
    <name evidence="2" type="ORF">IEQ34_003196</name>
</gene>
<keyword evidence="1" id="KW-0812">Transmembrane</keyword>
<comment type="caution">
    <text evidence="2">The sequence shown here is derived from an EMBL/GenBank/DDBJ whole genome shotgun (WGS) entry which is preliminary data.</text>
</comment>
<feature type="transmembrane region" description="Helical" evidence="1">
    <location>
        <begin position="83"/>
        <end position="106"/>
    </location>
</feature>
<protein>
    <submittedName>
        <fullName evidence="2">Uncharacterized protein</fullName>
    </submittedName>
</protein>
<sequence>MFFFLEGQFLKTGLRGNYKKKKKKRRVTDLRLLLHLLNMPFPCPDFLLRIELYCCTWTIIFNMFWLLLSVFPLLRGHFFIDYISWLTSSILEFFFLILDVVGVWDLGRHLKVTTRAGSSQFTAIGGFGFGSRSAEYLVFGRSIAELLTSFSDIV</sequence>
<evidence type="ECO:0000256" key="1">
    <source>
        <dbReference type="SAM" id="Phobius"/>
    </source>
</evidence>
<evidence type="ECO:0000313" key="3">
    <source>
        <dbReference type="Proteomes" id="UP000775213"/>
    </source>
</evidence>